<dbReference type="CDD" id="cd00483">
    <property type="entry name" value="HPPK"/>
    <property type="match status" value="1"/>
</dbReference>
<evidence type="ECO:0000256" key="4">
    <source>
        <dbReference type="ARBA" id="ARBA00022679"/>
    </source>
</evidence>
<dbReference type="Pfam" id="PF01288">
    <property type="entry name" value="HPPK"/>
    <property type="match status" value="1"/>
</dbReference>
<reference evidence="11" key="1">
    <citation type="submission" date="2016-06" db="EMBL/GenBank/DDBJ databases">
        <title>Draft Genome sequence of the fungus Inonotus baumii.</title>
        <authorList>
            <person name="Zhu H."/>
            <person name="Lin W."/>
        </authorList>
    </citation>
    <scope>NUCLEOTIDE SEQUENCE</scope>
    <source>
        <strain evidence="11">821</strain>
    </source>
</reference>
<dbReference type="InterPro" id="IPR043133">
    <property type="entry name" value="GTP-CH-I_C/QueF"/>
</dbReference>
<comment type="pathway">
    <text evidence="1">Cofactor biosynthesis; tetrahydrofolate biosynthesis; 2-amino-4-hydroxy-6-hydroxymethyl-7,8-dihydropteridine diphosphate from 7,8-dihydroneopterin triphosphate: step 4/4.</text>
</comment>
<dbReference type="GO" id="GO:0003848">
    <property type="term" value="F:2-amino-4-hydroxy-6-hydroxymethyldihydropteridine diphosphokinase activity"/>
    <property type="evidence" value="ECO:0007669"/>
    <property type="project" value="UniProtKB-EC"/>
</dbReference>
<evidence type="ECO:0000313" key="12">
    <source>
        <dbReference type="Proteomes" id="UP000757232"/>
    </source>
</evidence>
<feature type="region of interest" description="Disordered" evidence="9">
    <location>
        <begin position="733"/>
        <end position="771"/>
    </location>
</feature>
<dbReference type="Pfam" id="PF02152">
    <property type="entry name" value="FolB"/>
    <property type="match status" value="2"/>
</dbReference>
<dbReference type="PANTHER" id="PTHR20941">
    <property type="entry name" value="FOLATE SYNTHESIS PROTEINS"/>
    <property type="match status" value="1"/>
</dbReference>
<sequence>MDDRIRVNGLHLYASVCGSAWSSKDSRDSQRAELQPVIVSIEVHHDLQSACRLDDISHSVDYSRLSKKVRDACSSSSSQGLVPETPYGLAERVLDSCLREINQPIRQFVVELEFPKLVLRAKGAGVRLVWRRDDALVSKRHSFLITELPVHAIVGLREHERKDKQPVLISLELDHAKTGHRDLYFSFSKLERRISEFVEASAYMTIETLAHQIAQDCFATLEDPASFIVTVSLAKPAAITMAQAPEIRIKRSLSDFPLLKIRSRRNSSNKTLAALSLGANLGDRFQNIELALRYLENIRSLAIPDLPAGELTIVDTSFLYESEPMYVEAQPPFVNCACLIETTFTPGDLLRVCKYIEKTVGRVPSERFGPRAIDVDIITFGDQTIDTRALEDRASLDNLEGQLVVPHPRVAEREFVLRPLKDIIPEWVHPQLHLSIRSLLGKLMLAQSSTLDRVIPFPLSPEIHPPAEHQTPATQTYWILPSAHSTSPSSHPKRRYIMATLNATPDSFSDGGEHSAVSDALAYARSAVAAGADIIDVGGYSTRPGAQTITPSEEIARVVPIIHAIRSDADSKLRSIPISIDTFRACVARAALDAGANCINDVHAFSGGPEFYASSSSGDQSGLEKAHFAEMQALARARCAPVVLMHSRGYADKNKDYSSYSYSYSYSLPVGGEERGVVEGVRAELGARVSRALEGAAALRRWQVIVDPGIGFSKDVHGNLQLLRRASELVEEGFSPPGSSASYPNVDLDSNSEGRSSSSSSSSSSSFRNPYTTPNWNPLASYPLLVGSSRKSFLGQLISAPPVPSPPIEDNNKDNNKSNSKNQPLPLPARPPKERDFATAAAIACAVQQGAALVRVHAVQEMRDVVGVAAALWP</sequence>
<evidence type="ECO:0000256" key="8">
    <source>
        <dbReference type="ARBA" id="ARBA00022909"/>
    </source>
</evidence>
<dbReference type="PROSITE" id="PS00793">
    <property type="entry name" value="DHPS_2"/>
    <property type="match status" value="1"/>
</dbReference>
<dbReference type="NCBIfam" id="TIGR01498">
    <property type="entry name" value="folK"/>
    <property type="match status" value="1"/>
</dbReference>
<dbReference type="PROSITE" id="PS00794">
    <property type="entry name" value="HPPK"/>
    <property type="match status" value="1"/>
</dbReference>
<dbReference type="Gene3D" id="3.30.1130.10">
    <property type="match status" value="2"/>
</dbReference>
<dbReference type="Gene3D" id="3.30.70.560">
    <property type="entry name" value="7,8-Dihydro-6-hydroxymethylpterin-pyrophosphokinase HPPK"/>
    <property type="match status" value="1"/>
</dbReference>
<evidence type="ECO:0000256" key="1">
    <source>
        <dbReference type="ARBA" id="ARBA00005051"/>
    </source>
</evidence>
<evidence type="ECO:0000313" key="11">
    <source>
        <dbReference type="EMBL" id="OCB89176.1"/>
    </source>
</evidence>
<dbReference type="PANTHER" id="PTHR20941:SF1">
    <property type="entry name" value="FOLIC ACID SYNTHESIS PROTEIN FOL1"/>
    <property type="match status" value="1"/>
</dbReference>
<dbReference type="InterPro" id="IPR000550">
    <property type="entry name" value="Hppk"/>
</dbReference>
<evidence type="ECO:0000256" key="9">
    <source>
        <dbReference type="SAM" id="MobiDB-lite"/>
    </source>
</evidence>
<proteinExistence type="inferred from homology"/>
<keyword evidence="12" id="KW-1185">Reference proteome</keyword>
<keyword evidence="8" id="KW-0289">Folate biosynthesis</keyword>
<dbReference type="InterPro" id="IPR011005">
    <property type="entry name" value="Dihydropteroate_synth-like_sf"/>
</dbReference>
<evidence type="ECO:0000256" key="7">
    <source>
        <dbReference type="ARBA" id="ARBA00022840"/>
    </source>
</evidence>
<dbReference type="InterPro" id="IPR006157">
    <property type="entry name" value="FolB_dom"/>
</dbReference>
<dbReference type="GO" id="GO:0004150">
    <property type="term" value="F:dihydroneopterin aldolase activity"/>
    <property type="evidence" value="ECO:0007669"/>
    <property type="project" value="InterPro"/>
</dbReference>
<dbReference type="InterPro" id="IPR000489">
    <property type="entry name" value="Pterin-binding_dom"/>
</dbReference>
<evidence type="ECO:0000259" key="10">
    <source>
        <dbReference type="PROSITE" id="PS50972"/>
    </source>
</evidence>
<dbReference type="GO" id="GO:0016301">
    <property type="term" value="F:kinase activity"/>
    <property type="evidence" value="ECO:0007669"/>
    <property type="project" value="UniProtKB-KW"/>
</dbReference>
<dbReference type="GO" id="GO:0005524">
    <property type="term" value="F:ATP binding"/>
    <property type="evidence" value="ECO:0007669"/>
    <property type="project" value="UniProtKB-KW"/>
</dbReference>
<comment type="similarity">
    <text evidence="2">In the N-terminal section; belongs to the DHNA family.</text>
</comment>
<keyword evidence="6" id="KW-0418">Kinase</keyword>
<dbReference type="SMART" id="SM00905">
    <property type="entry name" value="FolB"/>
    <property type="match status" value="2"/>
</dbReference>
<feature type="region of interest" description="Disordered" evidence="9">
    <location>
        <begin position="797"/>
        <end position="833"/>
    </location>
</feature>
<feature type="compositionally biased region" description="Polar residues" evidence="9">
    <location>
        <begin position="737"/>
        <end position="755"/>
    </location>
</feature>
<feature type="domain" description="Pterin-binding" evidence="10">
    <location>
        <begin position="495"/>
        <end position="867"/>
    </location>
</feature>
<organism evidence="11 12">
    <name type="scientific">Sanghuangporus baumii</name>
    <name type="common">Phellinus baumii</name>
    <dbReference type="NCBI Taxonomy" id="108892"/>
    <lineage>
        <taxon>Eukaryota</taxon>
        <taxon>Fungi</taxon>
        <taxon>Dikarya</taxon>
        <taxon>Basidiomycota</taxon>
        <taxon>Agaricomycotina</taxon>
        <taxon>Agaricomycetes</taxon>
        <taxon>Hymenochaetales</taxon>
        <taxon>Hymenochaetaceae</taxon>
        <taxon>Sanghuangporus</taxon>
    </lineage>
</organism>
<dbReference type="GO" id="GO:0005740">
    <property type="term" value="C:mitochondrial envelope"/>
    <property type="evidence" value="ECO:0007669"/>
    <property type="project" value="TreeGrafter"/>
</dbReference>
<dbReference type="Pfam" id="PF00809">
    <property type="entry name" value="Pterin_bind"/>
    <property type="match status" value="1"/>
</dbReference>
<dbReference type="GO" id="GO:0004156">
    <property type="term" value="F:dihydropteroate synthase activity"/>
    <property type="evidence" value="ECO:0007669"/>
    <property type="project" value="TreeGrafter"/>
</dbReference>
<keyword evidence="7" id="KW-0067">ATP-binding</keyword>
<dbReference type="GO" id="GO:0046654">
    <property type="term" value="P:tetrahydrofolate biosynthetic process"/>
    <property type="evidence" value="ECO:0007669"/>
    <property type="project" value="TreeGrafter"/>
</dbReference>
<dbReference type="Proteomes" id="UP000757232">
    <property type="component" value="Unassembled WGS sequence"/>
</dbReference>
<dbReference type="PROSITE" id="PS50972">
    <property type="entry name" value="PTERIN_BINDING"/>
    <property type="match status" value="1"/>
</dbReference>
<dbReference type="SUPFAM" id="SSF51717">
    <property type="entry name" value="Dihydropteroate synthetase-like"/>
    <property type="match status" value="2"/>
</dbReference>
<dbReference type="InterPro" id="IPR045031">
    <property type="entry name" value="DHP_synth-like"/>
</dbReference>
<evidence type="ECO:0000256" key="6">
    <source>
        <dbReference type="ARBA" id="ARBA00022777"/>
    </source>
</evidence>
<name>A0A9Q5N9Y7_SANBA</name>
<dbReference type="AlphaFoldDB" id="A0A9Q5N9Y7"/>
<gene>
    <name evidence="11" type="ORF">A7U60_g3659</name>
</gene>
<dbReference type="SUPFAM" id="SSF55083">
    <property type="entry name" value="6-hydroxymethyl-7,8-dihydropterin pyrophosphokinase, HPPK"/>
    <property type="match status" value="1"/>
</dbReference>
<protein>
    <recommendedName>
        <fullName evidence="3">2-amino-4-hydroxy-6-hydroxymethyldihydropteridine diphosphokinase</fullName>
        <ecNumber evidence="3">2.7.6.3</ecNumber>
    </recommendedName>
</protein>
<dbReference type="EC" id="2.7.6.3" evidence="3"/>
<evidence type="ECO:0000256" key="2">
    <source>
        <dbReference type="ARBA" id="ARBA00009640"/>
    </source>
</evidence>
<dbReference type="Gene3D" id="3.20.20.20">
    <property type="entry name" value="Dihydropteroate synthase-like"/>
    <property type="match status" value="1"/>
</dbReference>
<dbReference type="EMBL" id="LNZH02000163">
    <property type="protein sequence ID" value="OCB89176.1"/>
    <property type="molecule type" value="Genomic_DNA"/>
</dbReference>
<dbReference type="GO" id="GO:0046656">
    <property type="term" value="P:folic acid biosynthetic process"/>
    <property type="evidence" value="ECO:0007669"/>
    <property type="project" value="UniProtKB-KW"/>
</dbReference>
<accession>A0A9Q5N9Y7</accession>
<comment type="caution">
    <text evidence="11">The sequence shown here is derived from an EMBL/GenBank/DDBJ whole genome shotgun (WGS) entry which is preliminary data.</text>
</comment>
<keyword evidence="4" id="KW-0808">Transferase</keyword>
<evidence type="ECO:0000256" key="3">
    <source>
        <dbReference type="ARBA" id="ARBA00013253"/>
    </source>
</evidence>
<dbReference type="OrthoDB" id="615426at2759"/>
<dbReference type="InterPro" id="IPR035907">
    <property type="entry name" value="Hppk_sf"/>
</dbReference>
<feature type="compositionally biased region" description="Low complexity" evidence="9">
    <location>
        <begin position="756"/>
        <end position="766"/>
    </location>
</feature>
<dbReference type="SUPFAM" id="SSF55620">
    <property type="entry name" value="Tetrahydrobiopterin biosynthesis enzymes-like"/>
    <property type="match status" value="2"/>
</dbReference>
<keyword evidence="5" id="KW-0547">Nucleotide-binding</keyword>
<evidence type="ECO:0000256" key="5">
    <source>
        <dbReference type="ARBA" id="ARBA00022741"/>
    </source>
</evidence>